<evidence type="ECO:0000256" key="2">
    <source>
        <dbReference type="SAM" id="Phobius"/>
    </source>
</evidence>
<name>A0A6C0LUJ9_9ZZZZ</name>
<keyword evidence="2" id="KW-0472">Membrane</keyword>
<sequence length="104" mass="11666">MEISIILIALFAVLFLYNIYIWFGSNKEGMESTTKCCGSSDRTYSLENKLKSLEKKFKKNDDQIKENTDNLKAIADQNKKDAESKTGVSEQEANKPPPEVGGID</sequence>
<accession>A0A6C0LUJ9</accession>
<dbReference type="EMBL" id="MN740567">
    <property type="protein sequence ID" value="QHU34060.1"/>
    <property type="molecule type" value="Genomic_DNA"/>
</dbReference>
<evidence type="ECO:0000256" key="1">
    <source>
        <dbReference type="SAM" id="MobiDB-lite"/>
    </source>
</evidence>
<organism evidence="3">
    <name type="scientific">viral metagenome</name>
    <dbReference type="NCBI Taxonomy" id="1070528"/>
    <lineage>
        <taxon>unclassified sequences</taxon>
        <taxon>metagenomes</taxon>
        <taxon>organismal metagenomes</taxon>
    </lineage>
</organism>
<keyword evidence="2" id="KW-1133">Transmembrane helix</keyword>
<dbReference type="AlphaFoldDB" id="A0A6C0LUJ9"/>
<feature type="region of interest" description="Disordered" evidence="1">
    <location>
        <begin position="68"/>
        <end position="104"/>
    </location>
</feature>
<feature type="compositionally biased region" description="Pro residues" evidence="1">
    <location>
        <begin position="95"/>
        <end position="104"/>
    </location>
</feature>
<reference evidence="3" key="1">
    <citation type="journal article" date="2020" name="Nature">
        <title>Giant virus diversity and host interactions through global metagenomics.</title>
        <authorList>
            <person name="Schulz F."/>
            <person name="Roux S."/>
            <person name="Paez-Espino D."/>
            <person name="Jungbluth S."/>
            <person name="Walsh D.A."/>
            <person name="Denef V.J."/>
            <person name="McMahon K.D."/>
            <person name="Konstantinidis K.T."/>
            <person name="Eloe-Fadrosh E.A."/>
            <person name="Kyrpides N.C."/>
            <person name="Woyke T."/>
        </authorList>
    </citation>
    <scope>NUCLEOTIDE SEQUENCE</scope>
    <source>
        <strain evidence="3">GVMAG-S-1016713-123</strain>
    </source>
</reference>
<proteinExistence type="predicted"/>
<feature type="transmembrane region" description="Helical" evidence="2">
    <location>
        <begin position="6"/>
        <end position="23"/>
    </location>
</feature>
<evidence type="ECO:0000313" key="3">
    <source>
        <dbReference type="EMBL" id="QHU34060.1"/>
    </source>
</evidence>
<keyword evidence="2" id="KW-0812">Transmembrane</keyword>
<protein>
    <submittedName>
        <fullName evidence="3">Uncharacterized protein</fullName>
    </submittedName>
</protein>